<evidence type="ECO:0000256" key="10">
    <source>
        <dbReference type="SAM" id="Phobius"/>
    </source>
</evidence>
<evidence type="ECO:0000256" key="7">
    <source>
        <dbReference type="ARBA" id="ARBA00022840"/>
    </source>
</evidence>
<feature type="region of interest" description="Disordered" evidence="9">
    <location>
        <begin position="444"/>
        <end position="464"/>
    </location>
</feature>
<evidence type="ECO:0000256" key="9">
    <source>
        <dbReference type="SAM" id="MobiDB-lite"/>
    </source>
</evidence>
<comment type="caution">
    <text evidence="13">The sequence shown here is derived from an EMBL/GenBank/DDBJ whole genome shotgun (WGS) entry which is preliminary data.</text>
</comment>
<feature type="transmembrane region" description="Helical" evidence="10">
    <location>
        <begin position="70"/>
        <end position="89"/>
    </location>
</feature>
<reference evidence="13 14" key="1">
    <citation type="submission" date="2018-06" db="EMBL/GenBank/DDBJ databases">
        <title>Sphaerisporangium craniellae sp. nov., isolated from a marine sponge in the South China Sea.</title>
        <authorList>
            <person name="Li L."/>
        </authorList>
    </citation>
    <scope>NUCLEOTIDE SEQUENCE [LARGE SCALE GENOMIC DNA]</scope>
    <source>
        <strain evidence="13 14">LHW63015</strain>
    </source>
</reference>
<keyword evidence="6 13" id="KW-0418">Kinase</keyword>
<dbReference type="InterPro" id="IPR011712">
    <property type="entry name" value="Sig_transdc_His_kin_sub3_dim/P"/>
</dbReference>
<keyword evidence="10" id="KW-1133">Transmembrane helix</keyword>
<comment type="catalytic activity">
    <reaction evidence="1">
        <text>ATP + protein L-histidine = ADP + protein N-phospho-L-histidine.</text>
        <dbReference type="EC" id="2.7.13.3"/>
    </reaction>
</comment>
<keyword evidence="5" id="KW-0547">Nucleotide-binding</keyword>
<keyword evidence="8" id="KW-0902">Two-component regulatory system</keyword>
<dbReference type="PANTHER" id="PTHR24421">
    <property type="entry name" value="NITRATE/NITRITE SENSOR PROTEIN NARX-RELATED"/>
    <property type="match status" value="1"/>
</dbReference>
<name>A0A366LSY7_9ACTN</name>
<evidence type="ECO:0000256" key="3">
    <source>
        <dbReference type="ARBA" id="ARBA00022553"/>
    </source>
</evidence>
<feature type="domain" description="Histidine kinase/HSP90-like ATPase" evidence="11">
    <location>
        <begin position="352"/>
        <end position="444"/>
    </location>
</feature>
<keyword evidence="14" id="KW-1185">Reference proteome</keyword>
<evidence type="ECO:0000256" key="1">
    <source>
        <dbReference type="ARBA" id="ARBA00000085"/>
    </source>
</evidence>
<feature type="domain" description="Signal transduction histidine kinase subgroup 3 dimerisation and phosphoacceptor" evidence="12">
    <location>
        <begin position="247"/>
        <end position="307"/>
    </location>
</feature>
<dbReference type="CDD" id="cd16917">
    <property type="entry name" value="HATPase_UhpB-NarQ-NarX-like"/>
    <property type="match status" value="1"/>
</dbReference>
<dbReference type="Gene3D" id="3.30.565.10">
    <property type="entry name" value="Histidine kinase-like ATPase, C-terminal domain"/>
    <property type="match status" value="1"/>
</dbReference>
<evidence type="ECO:0000259" key="12">
    <source>
        <dbReference type="Pfam" id="PF07730"/>
    </source>
</evidence>
<protein>
    <recommendedName>
        <fullName evidence="2">histidine kinase</fullName>
        <ecNumber evidence="2">2.7.13.3</ecNumber>
    </recommendedName>
</protein>
<dbReference type="InterPro" id="IPR050482">
    <property type="entry name" value="Sensor_HK_TwoCompSys"/>
</dbReference>
<sequence>MSPASWSSSSSPTERRRPCSPTRPDSLTSPAEHGPATTRPPRATPRRPSEVPAVHTLSRWPELIVRDRRIMLMVAIGAATLLVIVQIVLYTTSGDDRGPGSLAELALNLLLDASLPLIVRLPRTVGGLAVVVTTVLALGAGLTPDAVAAQIDPITTPVATSVVVSFLVTLLPWPQAFAFAAVLALPAIPIWSPSWGNLYEALSSTALPALGALYLRARYELVRSLRKRAELADSERRLLAERAETAERQRLAADLHDIVTHHVTEIVLHADALRVTTRDDDARAAAEQIRRAGTRTLTELRDLMHVVTTGARPAPAERPQNDTGGDLAALAAADHAALHVEGDPDTVPAVVARAVYRVVQESLTNARKHAPGAPVTVAISYPGDRADVEVRNAPPRRSVDPTLTSAGSGMGLTGLDRRVTLLGGTFSAGDDGEGGFTVTASLPASATRNAATPDPRAPADSGVT</sequence>
<dbReference type="InterPro" id="IPR003594">
    <property type="entry name" value="HATPase_dom"/>
</dbReference>
<keyword evidence="10" id="KW-0812">Transmembrane</keyword>
<evidence type="ECO:0000256" key="8">
    <source>
        <dbReference type="ARBA" id="ARBA00023012"/>
    </source>
</evidence>
<dbReference type="GO" id="GO:0046983">
    <property type="term" value="F:protein dimerization activity"/>
    <property type="evidence" value="ECO:0007669"/>
    <property type="project" value="InterPro"/>
</dbReference>
<dbReference type="Proteomes" id="UP000253303">
    <property type="component" value="Unassembled WGS sequence"/>
</dbReference>
<dbReference type="InterPro" id="IPR036890">
    <property type="entry name" value="HATPase_C_sf"/>
</dbReference>
<keyword evidence="3" id="KW-0597">Phosphoprotein</keyword>
<dbReference type="EMBL" id="QMEY01000015">
    <property type="protein sequence ID" value="RBQ16653.1"/>
    <property type="molecule type" value="Genomic_DNA"/>
</dbReference>
<evidence type="ECO:0000256" key="5">
    <source>
        <dbReference type="ARBA" id="ARBA00022741"/>
    </source>
</evidence>
<dbReference type="Gene3D" id="1.20.5.1930">
    <property type="match status" value="1"/>
</dbReference>
<gene>
    <name evidence="13" type="ORF">DP939_28595</name>
</gene>
<evidence type="ECO:0000256" key="6">
    <source>
        <dbReference type="ARBA" id="ARBA00022777"/>
    </source>
</evidence>
<feature type="transmembrane region" description="Helical" evidence="10">
    <location>
        <begin position="125"/>
        <end position="142"/>
    </location>
</feature>
<feature type="region of interest" description="Disordered" evidence="9">
    <location>
        <begin position="1"/>
        <end position="53"/>
    </location>
</feature>
<accession>A0A366LSY7</accession>
<dbReference type="SUPFAM" id="SSF55874">
    <property type="entry name" value="ATPase domain of HSP90 chaperone/DNA topoisomerase II/histidine kinase"/>
    <property type="match status" value="1"/>
</dbReference>
<dbReference type="GO" id="GO:0000155">
    <property type="term" value="F:phosphorelay sensor kinase activity"/>
    <property type="evidence" value="ECO:0007669"/>
    <property type="project" value="InterPro"/>
</dbReference>
<organism evidence="13 14">
    <name type="scientific">Spongiactinospora rosea</name>
    <dbReference type="NCBI Taxonomy" id="2248750"/>
    <lineage>
        <taxon>Bacteria</taxon>
        <taxon>Bacillati</taxon>
        <taxon>Actinomycetota</taxon>
        <taxon>Actinomycetes</taxon>
        <taxon>Streptosporangiales</taxon>
        <taxon>Streptosporangiaceae</taxon>
        <taxon>Spongiactinospora</taxon>
    </lineage>
</organism>
<evidence type="ECO:0000256" key="4">
    <source>
        <dbReference type="ARBA" id="ARBA00022679"/>
    </source>
</evidence>
<keyword evidence="4" id="KW-0808">Transferase</keyword>
<keyword evidence="10" id="KW-0472">Membrane</keyword>
<evidence type="ECO:0000313" key="14">
    <source>
        <dbReference type="Proteomes" id="UP000253303"/>
    </source>
</evidence>
<dbReference type="GO" id="GO:0005524">
    <property type="term" value="F:ATP binding"/>
    <property type="evidence" value="ECO:0007669"/>
    <property type="project" value="UniProtKB-KW"/>
</dbReference>
<evidence type="ECO:0000259" key="11">
    <source>
        <dbReference type="Pfam" id="PF02518"/>
    </source>
</evidence>
<evidence type="ECO:0000256" key="2">
    <source>
        <dbReference type="ARBA" id="ARBA00012438"/>
    </source>
</evidence>
<proteinExistence type="predicted"/>
<feature type="compositionally biased region" description="Low complexity" evidence="9">
    <location>
        <begin position="1"/>
        <end position="12"/>
    </location>
</feature>
<dbReference type="PANTHER" id="PTHR24421:SF10">
    <property type="entry name" value="NITRATE_NITRITE SENSOR PROTEIN NARQ"/>
    <property type="match status" value="1"/>
</dbReference>
<dbReference type="GO" id="GO:0016020">
    <property type="term" value="C:membrane"/>
    <property type="evidence" value="ECO:0007669"/>
    <property type="project" value="InterPro"/>
</dbReference>
<evidence type="ECO:0000313" key="13">
    <source>
        <dbReference type="EMBL" id="RBQ16653.1"/>
    </source>
</evidence>
<keyword evidence="7" id="KW-0067">ATP-binding</keyword>
<dbReference type="Pfam" id="PF07730">
    <property type="entry name" value="HisKA_3"/>
    <property type="match status" value="1"/>
</dbReference>
<dbReference type="Pfam" id="PF02518">
    <property type="entry name" value="HATPase_c"/>
    <property type="match status" value="1"/>
</dbReference>
<dbReference type="EC" id="2.7.13.3" evidence="2"/>
<dbReference type="AlphaFoldDB" id="A0A366LSY7"/>